<feature type="compositionally biased region" description="Polar residues" evidence="1">
    <location>
        <begin position="194"/>
        <end position="204"/>
    </location>
</feature>
<evidence type="ECO:0000256" key="1">
    <source>
        <dbReference type="SAM" id="MobiDB-lite"/>
    </source>
</evidence>
<feature type="compositionally biased region" description="Pro residues" evidence="1">
    <location>
        <begin position="172"/>
        <end position="182"/>
    </location>
</feature>
<feature type="compositionally biased region" description="Basic and acidic residues" evidence="1">
    <location>
        <begin position="10"/>
        <end position="22"/>
    </location>
</feature>
<evidence type="ECO:0000313" key="2">
    <source>
        <dbReference type="EMBL" id="KAE9399826.1"/>
    </source>
</evidence>
<reference evidence="2" key="1">
    <citation type="journal article" date="2019" name="Environ. Microbiol.">
        <title>Fungal ecological strategies reflected in gene transcription - a case study of two litter decomposers.</title>
        <authorList>
            <person name="Barbi F."/>
            <person name="Kohler A."/>
            <person name="Barry K."/>
            <person name="Baskaran P."/>
            <person name="Daum C."/>
            <person name="Fauchery L."/>
            <person name="Ihrmark K."/>
            <person name="Kuo A."/>
            <person name="LaButti K."/>
            <person name="Lipzen A."/>
            <person name="Morin E."/>
            <person name="Grigoriev I.V."/>
            <person name="Henrissat B."/>
            <person name="Lindahl B."/>
            <person name="Martin F."/>
        </authorList>
    </citation>
    <scope>NUCLEOTIDE SEQUENCE</scope>
    <source>
        <strain evidence="2">JB14</strain>
    </source>
</reference>
<evidence type="ECO:0000313" key="3">
    <source>
        <dbReference type="Proteomes" id="UP000799118"/>
    </source>
</evidence>
<feature type="compositionally biased region" description="Low complexity" evidence="1">
    <location>
        <begin position="108"/>
        <end position="127"/>
    </location>
</feature>
<sequence>MKEALGMGRIESDSDESKKLEEQSEEESSDLEEEEETEPEEGEEEKEKQPEVPGMSKRAMKKRARELSIQSIRERHAQRKLKVIEKKKSFDNNNSTLGSESNSKRAKSLSSTATHASSAEPASASKIQLKKQKQKEKEGKLKETDSNAGTKVTEGKKHGKAAMKNTKASIAPPIPIPNPPPNAKAKLGPRDSADANSATTTNLQGAKGKDTLEPPKKKKKRKT</sequence>
<feature type="compositionally biased region" description="Basic and acidic residues" evidence="1">
    <location>
        <begin position="135"/>
        <end position="145"/>
    </location>
</feature>
<dbReference type="Proteomes" id="UP000799118">
    <property type="component" value="Unassembled WGS sequence"/>
</dbReference>
<proteinExistence type="predicted"/>
<feature type="compositionally biased region" description="Acidic residues" evidence="1">
    <location>
        <begin position="23"/>
        <end position="44"/>
    </location>
</feature>
<dbReference type="EMBL" id="ML769464">
    <property type="protein sequence ID" value="KAE9399826.1"/>
    <property type="molecule type" value="Genomic_DNA"/>
</dbReference>
<name>A0A6A4HP02_9AGAR</name>
<gene>
    <name evidence="2" type="ORF">BT96DRAFT_919872</name>
</gene>
<accession>A0A6A4HP02</accession>
<organism evidence="2 3">
    <name type="scientific">Gymnopus androsaceus JB14</name>
    <dbReference type="NCBI Taxonomy" id="1447944"/>
    <lineage>
        <taxon>Eukaryota</taxon>
        <taxon>Fungi</taxon>
        <taxon>Dikarya</taxon>
        <taxon>Basidiomycota</taxon>
        <taxon>Agaricomycotina</taxon>
        <taxon>Agaricomycetes</taxon>
        <taxon>Agaricomycetidae</taxon>
        <taxon>Agaricales</taxon>
        <taxon>Marasmiineae</taxon>
        <taxon>Omphalotaceae</taxon>
        <taxon>Gymnopus</taxon>
    </lineage>
</organism>
<dbReference type="AlphaFoldDB" id="A0A6A4HP02"/>
<feature type="region of interest" description="Disordered" evidence="1">
    <location>
        <begin position="1"/>
        <end position="223"/>
    </location>
</feature>
<protein>
    <submittedName>
        <fullName evidence="2">Uncharacterized protein</fullName>
    </submittedName>
</protein>
<keyword evidence="3" id="KW-1185">Reference proteome</keyword>
<feature type="compositionally biased region" description="Polar residues" evidence="1">
    <location>
        <begin position="91"/>
        <end position="101"/>
    </location>
</feature>